<dbReference type="InterPro" id="IPR039335">
    <property type="entry name" value="SIB1/2"/>
</dbReference>
<feature type="domain" description="VQ" evidence="2">
    <location>
        <begin position="34"/>
        <end position="60"/>
    </location>
</feature>
<organism evidence="3 4">
    <name type="scientific">Carya illinoinensis</name>
    <name type="common">Pecan</name>
    <dbReference type="NCBI Taxonomy" id="32201"/>
    <lineage>
        <taxon>Eukaryota</taxon>
        <taxon>Viridiplantae</taxon>
        <taxon>Streptophyta</taxon>
        <taxon>Embryophyta</taxon>
        <taxon>Tracheophyta</taxon>
        <taxon>Spermatophyta</taxon>
        <taxon>Magnoliopsida</taxon>
        <taxon>eudicotyledons</taxon>
        <taxon>Gunneridae</taxon>
        <taxon>Pentapetalae</taxon>
        <taxon>rosids</taxon>
        <taxon>fabids</taxon>
        <taxon>Fagales</taxon>
        <taxon>Juglandaceae</taxon>
        <taxon>Carya</taxon>
    </lineage>
</organism>
<feature type="region of interest" description="Disordered" evidence="1">
    <location>
        <begin position="1"/>
        <end position="25"/>
    </location>
</feature>
<dbReference type="EMBL" id="CM031815">
    <property type="protein sequence ID" value="KAG6647307.1"/>
    <property type="molecule type" value="Genomic_DNA"/>
</dbReference>
<evidence type="ECO:0000313" key="4">
    <source>
        <dbReference type="Proteomes" id="UP000811609"/>
    </source>
</evidence>
<reference evidence="3" key="1">
    <citation type="submission" date="2020-12" db="EMBL/GenBank/DDBJ databases">
        <title>WGS assembly of Carya illinoinensis cv. Pawnee.</title>
        <authorList>
            <person name="Platts A."/>
            <person name="Shu S."/>
            <person name="Wright S."/>
            <person name="Barry K."/>
            <person name="Edger P."/>
            <person name="Pires J.C."/>
            <person name="Schmutz J."/>
        </authorList>
    </citation>
    <scope>NUCLEOTIDE SEQUENCE</scope>
    <source>
        <tissue evidence="3">Leaf</tissue>
    </source>
</reference>
<feature type="compositionally biased region" description="Polar residues" evidence="1">
    <location>
        <begin position="10"/>
        <end position="21"/>
    </location>
</feature>
<dbReference type="PANTHER" id="PTHR33624">
    <property type="entry name" value="SIGMA FACTOR BINDING PROTEIN 1, CHLOROPLASTIC"/>
    <property type="match status" value="1"/>
</dbReference>
<evidence type="ECO:0000259" key="2">
    <source>
        <dbReference type="Pfam" id="PF05678"/>
    </source>
</evidence>
<name>A0A8T1Q0Q3_CARIL</name>
<gene>
    <name evidence="3" type="ORF">CIPAW_07G070100</name>
</gene>
<keyword evidence="4" id="KW-1185">Reference proteome</keyword>
<dbReference type="AlphaFoldDB" id="A0A8T1Q0Q3"/>
<evidence type="ECO:0000256" key="1">
    <source>
        <dbReference type="SAM" id="MobiDB-lite"/>
    </source>
</evidence>
<dbReference type="InterPro" id="IPR008889">
    <property type="entry name" value="VQ"/>
</dbReference>
<dbReference type="Proteomes" id="UP000811609">
    <property type="component" value="Chromosome 7"/>
</dbReference>
<dbReference type="PANTHER" id="PTHR33624:SF17">
    <property type="entry name" value="OS07G0687400 PROTEIN"/>
    <property type="match status" value="1"/>
</dbReference>
<dbReference type="Pfam" id="PF05678">
    <property type="entry name" value="VQ"/>
    <property type="match status" value="1"/>
</dbReference>
<proteinExistence type="predicted"/>
<comment type="caution">
    <text evidence="3">The sequence shown here is derived from an EMBL/GenBank/DDBJ whole genome shotgun (WGS) entry which is preliminary data.</text>
</comment>
<protein>
    <recommendedName>
        <fullName evidence="2">VQ domain-containing protein</fullName>
    </recommendedName>
</protein>
<sequence length="143" mass="16077">MEKSELGSPQYVQQPKTQNPTKLKGSEPVKVKYISSPVLVKASNPTEFRAIVQELTGNNSEDTLGFFNSNKIEDVSNIEGNVRAELSVLPICLHRYPDIHRVCDPSCPGHPSFTSFFLSFKDTRRDRAKEVSIPFQVLKKVNL</sequence>
<accession>A0A8T1Q0Q3</accession>
<evidence type="ECO:0000313" key="3">
    <source>
        <dbReference type="EMBL" id="KAG6647307.1"/>
    </source>
</evidence>